<sequence>MSHALANGMAGAGGGIIAQILTYPLQIVNTRQQTERTAEMSIERRLPSSSATEEVADVNGKEARRVGLKPSLLGTAASQGYYYYFYQIFKNRAEAIAIALKKRGQGDGNVGVFSWLVIAALAGGTLDAIIKMTRYEGLLGFYKGMGTKMVQSVFAAAVLFVVKEELVKAYLISHVKTSKILIKPGK</sequence>
<feature type="transmembrane region" description="Helical" evidence="10">
    <location>
        <begin position="110"/>
        <end position="130"/>
    </location>
</feature>
<dbReference type="SUPFAM" id="SSF103506">
    <property type="entry name" value="Mitochondrial carrier"/>
    <property type="match status" value="1"/>
</dbReference>
<dbReference type="OrthoDB" id="2019556at2759"/>
<evidence type="ECO:0000256" key="6">
    <source>
        <dbReference type="ARBA" id="ARBA00022989"/>
    </source>
</evidence>
<evidence type="ECO:0000256" key="8">
    <source>
        <dbReference type="PROSITE-ProRule" id="PRU00282"/>
    </source>
</evidence>
<evidence type="ECO:0000256" key="4">
    <source>
        <dbReference type="ARBA" id="ARBA00022692"/>
    </source>
</evidence>
<dbReference type="Proteomes" id="UP000236161">
    <property type="component" value="Unassembled WGS sequence"/>
</dbReference>
<keyword evidence="7 8" id="KW-0472">Membrane</keyword>
<comment type="subcellular location">
    <subcellularLocation>
        <location evidence="1">Membrane</location>
        <topology evidence="1">Multi-pass membrane protein</topology>
    </subcellularLocation>
</comment>
<dbReference type="AlphaFoldDB" id="A0A2I0AXW8"/>
<dbReference type="InterPro" id="IPR018108">
    <property type="entry name" value="MCP_transmembrane"/>
</dbReference>
<evidence type="ECO:0000256" key="1">
    <source>
        <dbReference type="ARBA" id="ARBA00004141"/>
    </source>
</evidence>
<evidence type="ECO:0000256" key="2">
    <source>
        <dbReference type="ARBA" id="ARBA00006375"/>
    </source>
</evidence>
<reference evidence="11 12" key="1">
    <citation type="journal article" date="2017" name="Nature">
        <title>The Apostasia genome and the evolution of orchids.</title>
        <authorList>
            <person name="Zhang G.Q."/>
            <person name="Liu K.W."/>
            <person name="Li Z."/>
            <person name="Lohaus R."/>
            <person name="Hsiao Y.Y."/>
            <person name="Niu S.C."/>
            <person name="Wang J.Y."/>
            <person name="Lin Y.C."/>
            <person name="Xu Q."/>
            <person name="Chen L.J."/>
            <person name="Yoshida K."/>
            <person name="Fujiwara S."/>
            <person name="Wang Z.W."/>
            <person name="Zhang Y.Q."/>
            <person name="Mitsuda N."/>
            <person name="Wang M."/>
            <person name="Liu G.H."/>
            <person name="Pecoraro L."/>
            <person name="Huang H.X."/>
            <person name="Xiao X.J."/>
            <person name="Lin M."/>
            <person name="Wu X.Y."/>
            <person name="Wu W.L."/>
            <person name="Chen Y.Y."/>
            <person name="Chang S.B."/>
            <person name="Sakamoto S."/>
            <person name="Ohme-Takagi M."/>
            <person name="Yagi M."/>
            <person name="Zeng S.J."/>
            <person name="Shen C.Y."/>
            <person name="Yeh C.M."/>
            <person name="Luo Y.B."/>
            <person name="Tsai W.C."/>
            <person name="Van de Peer Y."/>
            <person name="Liu Z.J."/>
        </authorList>
    </citation>
    <scope>NUCLEOTIDE SEQUENCE [LARGE SCALE GENOMIC DNA]</scope>
    <source>
        <strain evidence="12">cv. Shenzhen</strain>
        <tissue evidence="11">Stem</tissue>
    </source>
</reference>
<dbReference type="InterPro" id="IPR023395">
    <property type="entry name" value="MCP_dom_sf"/>
</dbReference>
<dbReference type="GO" id="GO:0006862">
    <property type="term" value="P:nucleotide transport"/>
    <property type="evidence" value="ECO:0007669"/>
    <property type="project" value="InterPro"/>
</dbReference>
<dbReference type="STRING" id="1088818.A0A2I0AXW8"/>
<dbReference type="Gene3D" id="1.50.40.10">
    <property type="entry name" value="Mitochondrial carrier domain"/>
    <property type="match status" value="1"/>
</dbReference>
<evidence type="ECO:0000256" key="9">
    <source>
        <dbReference type="RuleBase" id="RU000488"/>
    </source>
</evidence>
<evidence type="ECO:0000256" key="10">
    <source>
        <dbReference type="SAM" id="Phobius"/>
    </source>
</evidence>
<name>A0A2I0AXW8_9ASPA</name>
<keyword evidence="5" id="KW-0677">Repeat</keyword>
<protein>
    <submittedName>
        <fullName evidence="11">Peroxisomal nicotinamide adenine dinucleotide carrier</fullName>
    </submittedName>
</protein>
<keyword evidence="12" id="KW-1185">Reference proteome</keyword>
<feature type="transmembrane region" description="Helical" evidence="10">
    <location>
        <begin position="150"/>
        <end position="171"/>
    </location>
</feature>
<keyword evidence="4 8" id="KW-0812">Transmembrane</keyword>
<keyword evidence="6 10" id="KW-1133">Transmembrane helix</keyword>
<accession>A0A2I0AXW8</accession>
<dbReference type="EMBL" id="KZ451939">
    <property type="protein sequence ID" value="PKA60392.1"/>
    <property type="molecule type" value="Genomic_DNA"/>
</dbReference>
<dbReference type="PROSITE" id="PS50920">
    <property type="entry name" value="SOLCAR"/>
    <property type="match status" value="1"/>
</dbReference>
<gene>
    <name evidence="11" type="primary">PXN</name>
    <name evidence="11" type="ORF">AXF42_Ash008452</name>
</gene>
<dbReference type="InterPro" id="IPR044712">
    <property type="entry name" value="SLC25A32-like"/>
</dbReference>
<evidence type="ECO:0000313" key="11">
    <source>
        <dbReference type="EMBL" id="PKA60392.1"/>
    </source>
</evidence>
<keyword evidence="3 9" id="KW-0813">Transport</keyword>
<organism evidence="11 12">
    <name type="scientific">Apostasia shenzhenica</name>
    <dbReference type="NCBI Taxonomy" id="1088818"/>
    <lineage>
        <taxon>Eukaryota</taxon>
        <taxon>Viridiplantae</taxon>
        <taxon>Streptophyta</taxon>
        <taxon>Embryophyta</taxon>
        <taxon>Tracheophyta</taxon>
        <taxon>Spermatophyta</taxon>
        <taxon>Magnoliopsida</taxon>
        <taxon>Liliopsida</taxon>
        <taxon>Asparagales</taxon>
        <taxon>Orchidaceae</taxon>
        <taxon>Apostasioideae</taxon>
        <taxon>Apostasia</taxon>
    </lineage>
</organism>
<dbReference type="PANTHER" id="PTHR45683">
    <property type="entry name" value="MITOCHONDRIAL NICOTINAMIDE ADENINE DINUCLEOTIDE TRANSPORTER 1-RELATED-RELATED"/>
    <property type="match status" value="1"/>
</dbReference>
<evidence type="ECO:0000313" key="12">
    <source>
        <dbReference type="Proteomes" id="UP000236161"/>
    </source>
</evidence>
<evidence type="ECO:0000256" key="3">
    <source>
        <dbReference type="ARBA" id="ARBA00022448"/>
    </source>
</evidence>
<dbReference type="GO" id="GO:0016020">
    <property type="term" value="C:membrane"/>
    <property type="evidence" value="ECO:0007669"/>
    <property type="project" value="UniProtKB-SubCell"/>
</dbReference>
<dbReference type="Pfam" id="PF00153">
    <property type="entry name" value="Mito_carr"/>
    <property type="match status" value="2"/>
</dbReference>
<proteinExistence type="inferred from homology"/>
<comment type="similarity">
    <text evidence="2 9">Belongs to the mitochondrial carrier (TC 2.A.29) family.</text>
</comment>
<evidence type="ECO:0000256" key="7">
    <source>
        <dbReference type="ARBA" id="ARBA00023136"/>
    </source>
</evidence>
<evidence type="ECO:0000256" key="5">
    <source>
        <dbReference type="ARBA" id="ARBA00022737"/>
    </source>
</evidence>
<feature type="repeat" description="Solcar" evidence="8">
    <location>
        <begin position="2"/>
        <end position="92"/>
    </location>
</feature>
<dbReference type="GO" id="GO:0055085">
    <property type="term" value="P:transmembrane transport"/>
    <property type="evidence" value="ECO:0007669"/>
    <property type="project" value="InterPro"/>
</dbReference>